<sequence length="88" mass="10027">MEIHPIVDASTIEKELFDRYGPLMTDDVLRIALGYKSTEAFRQALTRKTVPVPVFSIPNRRGKYALVKDVATWLANQRNAILNSQDNH</sequence>
<dbReference type="Proteomes" id="UP000196240">
    <property type="component" value="Unassembled WGS sequence"/>
</dbReference>
<proteinExistence type="predicted"/>
<gene>
    <name evidence="1" type="ORF">ACNJC6_01831</name>
</gene>
<evidence type="ECO:0000313" key="2">
    <source>
        <dbReference type="Proteomes" id="UP000196240"/>
    </source>
</evidence>
<accession>A0A1R7QD39</accession>
<name>A0A1R7QD39_ACIJO</name>
<dbReference type="AlphaFoldDB" id="A0A1R7QD39"/>
<dbReference type="RefSeq" id="WP_087012628.1">
    <property type="nucleotide sequence ID" value="NZ_FUUY01000005.1"/>
</dbReference>
<protein>
    <recommendedName>
        <fullName evidence="3">Pyocin activator protein PrtN</fullName>
    </recommendedName>
</protein>
<evidence type="ECO:0008006" key="3">
    <source>
        <dbReference type="Google" id="ProtNLM"/>
    </source>
</evidence>
<evidence type="ECO:0000313" key="1">
    <source>
        <dbReference type="EMBL" id="SJX22199.1"/>
    </source>
</evidence>
<reference evidence="1 2" key="1">
    <citation type="submission" date="2017-02" db="EMBL/GenBank/DDBJ databases">
        <authorList>
            <person name="Peterson S.W."/>
        </authorList>
    </citation>
    <scope>NUCLEOTIDE SEQUENCE [LARGE SCALE GENOMIC DNA]</scope>
    <source>
        <strain evidence="1">C6</strain>
    </source>
</reference>
<dbReference type="EMBL" id="FUUY01000005">
    <property type="protein sequence ID" value="SJX22199.1"/>
    <property type="molecule type" value="Genomic_DNA"/>
</dbReference>
<organism evidence="1 2">
    <name type="scientific">Acinetobacter johnsonii</name>
    <dbReference type="NCBI Taxonomy" id="40214"/>
    <lineage>
        <taxon>Bacteria</taxon>
        <taxon>Pseudomonadati</taxon>
        <taxon>Pseudomonadota</taxon>
        <taxon>Gammaproteobacteria</taxon>
        <taxon>Moraxellales</taxon>
        <taxon>Moraxellaceae</taxon>
        <taxon>Acinetobacter</taxon>
    </lineage>
</organism>